<gene>
    <name evidence="3" type="ORF">ALEPTO_LOCUS5108</name>
</gene>
<feature type="compositionally biased region" description="Low complexity" evidence="1">
    <location>
        <begin position="28"/>
        <end position="41"/>
    </location>
</feature>
<evidence type="ECO:0000256" key="2">
    <source>
        <dbReference type="SAM" id="Phobius"/>
    </source>
</evidence>
<feature type="transmembrane region" description="Helical" evidence="2">
    <location>
        <begin position="373"/>
        <end position="396"/>
    </location>
</feature>
<feature type="compositionally biased region" description="Pro residues" evidence="1">
    <location>
        <begin position="291"/>
        <end position="305"/>
    </location>
</feature>
<feature type="non-terminal residue" evidence="3">
    <location>
        <position position="460"/>
    </location>
</feature>
<feature type="compositionally biased region" description="Polar residues" evidence="1">
    <location>
        <begin position="216"/>
        <end position="234"/>
    </location>
</feature>
<proteinExistence type="predicted"/>
<feature type="compositionally biased region" description="Polar residues" evidence="1">
    <location>
        <begin position="255"/>
        <end position="265"/>
    </location>
</feature>
<feature type="compositionally biased region" description="Low complexity" evidence="1">
    <location>
        <begin position="306"/>
        <end position="321"/>
    </location>
</feature>
<evidence type="ECO:0000256" key="1">
    <source>
        <dbReference type="SAM" id="MobiDB-lite"/>
    </source>
</evidence>
<comment type="caution">
    <text evidence="3">The sequence shown here is derived from an EMBL/GenBank/DDBJ whole genome shotgun (WGS) entry which is preliminary data.</text>
</comment>
<protein>
    <submittedName>
        <fullName evidence="3">13211_t:CDS:1</fullName>
    </submittedName>
</protein>
<feature type="compositionally biased region" description="Basic and acidic residues" evidence="1">
    <location>
        <begin position="134"/>
        <end position="144"/>
    </location>
</feature>
<dbReference type="Proteomes" id="UP000789508">
    <property type="component" value="Unassembled WGS sequence"/>
</dbReference>
<keyword evidence="2" id="KW-0812">Transmembrane</keyword>
<organism evidence="3 4">
    <name type="scientific">Ambispora leptoticha</name>
    <dbReference type="NCBI Taxonomy" id="144679"/>
    <lineage>
        <taxon>Eukaryota</taxon>
        <taxon>Fungi</taxon>
        <taxon>Fungi incertae sedis</taxon>
        <taxon>Mucoromycota</taxon>
        <taxon>Glomeromycotina</taxon>
        <taxon>Glomeromycetes</taxon>
        <taxon>Archaeosporales</taxon>
        <taxon>Ambisporaceae</taxon>
        <taxon>Ambispora</taxon>
    </lineage>
</organism>
<name>A0A9N9FGL2_9GLOM</name>
<feature type="compositionally biased region" description="Basic and acidic residues" evidence="1">
    <location>
        <begin position="190"/>
        <end position="203"/>
    </location>
</feature>
<dbReference type="EMBL" id="CAJVPS010001345">
    <property type="protein sequence ID" value="CAG8534611.1"/>
    <property type="molecule type" value="Genomic_DNA"/>
</dbReference>
<feature type="compositionally biased region" description="Polar residues" evidence="1">
    <location>
        <begin position="154"/>
        <end position="166"/>
    </location>
</feature>
<keyword evidence="4" id="KW-1185">Reference proteome</keyword>
<feature type="region of interest" description="Disordered" evidence="1">
    <location>
        <begin position="1"/>
        <end position="346"/>
    </location>
</feature>
<evidence type="ECO:0000313" key="3">
    <source>
        <dbReference type="EMBL" id="CAG8534611.1"/>
    </source>
</evidence>
<keyword evidence="2" id="KW-0472">Membrane</keyword>
<feature type="compositionally biased region" description="Basic and acidic residues" evidence="1">
    <location>
        <begin position="44"/>
        <end position="77"/>
    </location>
</feature>
<evidence type="ECO:0000313" key="4">
    <source>
        <dbReference type="Proteomes" id="UP000789508"/>
    </source>
</evidence>
<feature type="transmembrane region" description="Helical" evidence="2">
    <location>
        <begin position="403"/>
        <end position="428"/>
    </location>
</feature>
<reference evidence="3" key="1">
    <citation type="submission" date="2021-06" db="EMBL/GenBank/DDBJ databases">
        <authorList>
            <person name="Kallberg Y."/>
            <person name="Tangrot J."/>
            <person name="Rosling A."/>
        </authorList>
    </citation>
    <scope>NUCLEOTIDE SEQUENCE</scope>
    <source>
        <strain evidence="3">FL130A</strain>
    </source>
</reference>
<feature type="compositionally biased region" description="Basic and acidic residues" evidence="1">
    <location>
        <begin position="322"/>
        <end position="336"/>
    </location>
</feature>
<keyword evidence="2" id="KW-1133">Transmembrane helix</keyword>
<sequence>MSETKPPASPSPLKTFTTKIFKRKSTAEETSSPTRSSSTVSFAERPEEHEETTPDINKEHEEISAHPTETTEEHEATAPHSASIKKEQGPTIQASPSLEKQDAPTPIPPTRGEPLEMQGDVTKESEQETSVPQDDAKEVHKTDSAEPTPPAENNLPSKEISFTSGPNEEMSDTAKAEPAENVTTPQISDTPDRQTPEISRTNEDVGVAPLKEPTTKDTTVPSQVPISQSETLKAQVTPPEEPYTQVAPTPLKFVTASTEETPHSTIESIPQKPQQEQEPPSPQIPQQEQEPPSPQIPQQEQPPSPQILQQEQEPPSPQILQQEREQPKTQKKELKPPHQAAYLQSSKHNAAKERAKAALSPVSPIKEIWDKNWLLRLCTYILAAFSSIPICILGGWIIGSAMLVFGIVGIVMFVVEIVGGGIAAIIFFPIFCVLTFLAFILAVIVAVAYISYRLIAENGK</sequence>
<feature type="transmembrane region" description="Helical" evidence="2">
    <location>
        <begin position="434"/>
        <end position="455"/>
    </location>
</feature>
<feature type="compositionally biased region" description="Low complexity" evidence="1">
    <location>
        <begin position="266"/>
        <end position="290"/>
    </location>
</feature>
<accession>A0A9N9FGL2</accession>
<dbReference type="AlphaFoldDB" id="A0A9N9FGL2"/>